<dbReference type="InterPro" id="IPR050833">
    <property type="entry name" value="Poly_Biosynth_Transport"/>
</dbReference>
<feature type="transmembrane region" description="Helical" evidence="7">
    <location>
        <begin position="92"/>
        <end position="112"/>
    </location>
</feature>
<comment type="caution">
    <text evidence="8">The sequence shown here is derived from an EMBL/GenBank/DDBJ whole genome shotgun (WGS) entry which is preliminary data.</text>
</comment>
<reference evidence="8 9" key="1">
    <citation type="submission" date="2024-09" db="EMBL/GenBank/DDBJ databases">
        <authorList>
            <person name="Sun Q."/>
            <person name="Mori K."/>
        </authorList>
    </citation>
    <scope>NUCLEOTIDE SEQUENCE [LARGE SCALE GENOMIC DNA]</scope>
    <source>
        <strain evidence="8 9">JCM 9626</strain>
    </source>
</reference>
<proteinExistence type="predicted"/>
<dbReference type="Proteomes" id="UP001589750">
    <property type="component" value="Unassembled WGS sequence"/>
</dbReference>
<sequence length="547" mass="56462">MIPADPAVVQLRHVARGATLGLAGSGFAAVAGFGLAVTITHGLDPADAGRFFALTSGFALLVSASTFGTEAGLARFMLRLESVSDDDAVRRVVLWAVVPTSLVATAWAVLLVTHGDTVAAWIGIEGGRARLLGWIALALPAAVLADVLLASTRGVGSLGPTVIGDRLVRSGLQVAVPAALLAGGGGLVAAVLGWAAAYLVSAPYAAVTAVRSLRGRAGAAPATRRPSLQESALDQGSGIGRQYWRFTWPRGVGSLAQMGIQKADIVVVAVLLTPVDAALYAAATRFVPVGQLAVQALQQVLQPRFTAILVHEDRRTLTTVFGVATSWGILLAWPLYLVVATTPSRYLALFGERYADAAAVVVVMSLAMLVAVATGPVDTLLVMAGRSDLSMLNAVGTLVLDVALCVVLVPRWGITGAAVAWAVAVVTRCGLATWQVRADLGVGPDRQVLLAAALPPLCLVPPAVTASAVLGPAPWSWCVGLGVGLTAYAAALHHWRHELALPLLLPARPPRTPTTAPTTAPTPPTDRPTTPAEERDPTCGLETPYVP</sequence>
<feature type="transmembrane region" description="Helical" evidence="7">
    <location>
        <begin position="20"/>
        <end position="39"/>
    </location>
</feature>
<evidence type="ECO:0000313" key="9">
    <source>
        <dbReference type="Proteomes" id="UP001589750"/>
    </source>
</evidence>
<comment type="subcellular location">
    <subcellularLocation>
        <location evidence="1">Cell membrane</location>
        <topology evidence="1">Multi-pass membrane protein</topology>
    </subcellularLocation>
</comment>
<feature type="transmembrane region" description="Helical" evidence="7">
    <location>
        <begin position="317"/>
        <end position="337"/>
    </location>
</feature>
<accession>A0ABV5KB80</accession>
<protein>
    <submittedName>
        <fullName evidence="8">Polysaccharide biosynthesis C-terminal domain-containing protein</fullName>
    </submittedName>
</protein>
<feature type="transmembrane region" description="Helical" evidence="7">
    <location>
        <begin position="174"/>
        <end position="207"/>
    </location>
</feature>
<evidence type="ECO:0000256" key="6">
    <source>
        <dbReference type="SAM" id="MobiDB-lite"/>
    </source>
</evidence>
<gene>
    <name evidence="8" type="ORF">ACFFRI_13130</name>
</gene>
<evidence type="ECO:0000256" key="4">
    <source>
        <dbReference type="ARBA" id="ARBA00022989"/>
    </source>
</evidence>
<feature type="transmembrane region" description="Helical" evidence="7">
    <location>
        <begin position="357"/>
        <end position="377"/>
    </location>
</feature>
<organism evidence="8 9">
    <name type="scientific">Nocardioides plantarum</name>
    <dbReference type="NCBI Taxonomy" id="29299"/>
    <lineage>
        <taxon>Bacteria</taxon>
        <taxon>Bacillati</taxon>
        <taxon>Actinomycetota</taxon>
        <taxon>Actinomycetes</taxon>
        <taxon>Propionibacteriales</taxon>
        <taxon>Nocardioidaceae</taxon>
        <taxon>Nocardioides</taxon>
    </lineage>
</organism>
<feature type="transmembrane region" description="Helical" evidence="7">
    <location>
        <begin position="51"/>
        <end position="72"/>
    </location>
</feature>
<dbReference type="PANTHER" id="PTHR30250:SF11">
    <property type="entry name" value="O-ANTIGEN TRANSPORTER-RELATED"/>
    <property type="match status" value="1"/>
</dbReference>
<evidence type="ECO:0000256" key="1">
    <source>
        <dbReference type="ARBA" id="ARBA00004651"/>
    </source>
</evidence>
<keyword evidence="4 7" id="KW-1133">Transmembrane helix</keyword>
<keyword evidence="5 7" id="KW-0472">Membrane</keyword>
<keyword evidence="2" id="KW-1003">Cell membrane</keyword>
<evidence type="ECO:0000256" key="2">
    <source>
        <dbReference type="ARBA" id="ARBA00022475"/>
    </source>
</evidence>
<feature type="region of interest" description="Disordered" evidence="6">
    <location>
        <begin position="507"/>
        <end position="547"/>
    </location>
</feature>
<evidence type="ECO:0000313" key="8">
    <source>
        <dbReference type="EMBL" id="MFB9313991.1"/>
    </source>
</evidence>
<evidence type="ECO:0000256" key="3">
    <source>
        <dbReference type="ARBA" id="ARBA00022692"/>
    </source>
</evidence>
<evidence type="ECO:0000256" key="5">
    <source>
        <dbReference type="ARBA" id="ARBA00023136"/>
    </source>
</evidence>
<feature type="transmembrane region" description="Helical" evidence="7">
    <location>
        <begin position="132"/>
        <end position="154"/>
    </location>
</feature>
<evidence type="ECO:0000256" key="7">
    <source>
        <dbReference type="SAM" id="Phobius"/>
    </source>
</evidence>
<keyword evidence="3 7" id="KW-0812">Transmembrane</keyword>
<dbReference type="PANTHER" id="PTHR30250">
    <property type="entry name" value="PST FAMILY PREDICTED COLANIC ACID TRANSPORTER"/>
    <property type="match status" value="1"/>
</dbReference>
<dbReference type="EMBL" id="JBHMDG010000015">
    <property type="protein sequence ID" value="MFB9313991.1"/>
    <property type="molecule type" value="Genomic_DNA"/>
</dbReference>
<keyword evidence="9" id="KW-1185">Reference proteome</keyword>
<dbReference type="RefSeq" id="WP_140007471.1">
    <property type="nucleotide sequence ID" value="NZ_JBHMDG010000015.1"/>
</dbReference>
<name>A0ABV5KB80_9ACTN</name>